<organism evidence="1 2">
    <name type="scientific">Yersinia aleksiciae</name>
    <dbReference type="NCBI Taxonomy" id="263819"/>
    <lineage>
        <taxon>Bacteria</taxon>
        <taxon>Pseudomonadati</taxon>
        <taxon>Pseudomonadota</taxon>
        <taxon>Gammaproteobacteria</taxon>
        <taxon>Enterobacterales</taxon>
        <taxon>Yersiniaceae</taxon>
        <taxon>Yersinia</taxon>
    </lineage>
</organism>
<sequence length="50" mass="5761">MEPILPNGTTVVVDCADKKIVDGTKNRRDYTMNCQFSIENYLDSQFFQQS</sequence>
<accession>A0A0T9UH36</accession>
<proteinExistence type="predicted"/>
<dbReference type="EMBL" id="CQEM01000013">
    <property type="protein sequence ID" value="CNL41857.1"/>
    <property type="molecule type" value="Genomic_DNA"/>
</dbReference>
<evidence type="ECO:0000313" key="1">
    <source>
        <dbReference type="EMBL" id="CNL41857.1"/>
    </source>
</evidence>
<name>A0A0T9UH36_YERAE</name>
<protein>
    <submittedName>
        <fullName evidence="1">Uncharacterized protein</fullName>
    </submittedName>
</protein>
<dbReference type="AlphaFoldDB" id="A0A0T9UH36"/>
<gene>
    <name evidence="1" type="ORF">ERS008460_02805</name>
</gene>
<reference evidence="2" key="1">
    <citation type="submission" date="2015-03" db="EMBL/GenBank/DDBJ databases">
        <authorList>
            <consortium name="Pathogen Informatics"/>
        </authorList>
    </citation>
    <scope>NUCLEOTIDE SEQUENCE [LARGE SCALE GENOMIC DNA]</scope>
    <source>
        <strain evidence="2">IP27925</strain>
    </source>
</reference>
<evidence type="ECO:0000313" key="2">
    <source>
        <dbReference type="Proteomes" id="UP000040088"/>
    </source>
</evidence>
<dbReference type="Proteomes" id="UP000040088">
    <property type="component" value="Unassembled WGS sequence"/>
</dbReference>